<dbReference type="GO" id="GO:0003700">
    <property type="term" value="F:DNA-binding transcription factor activity"/>
    <property type="evidence" value="ECO:0007669"/>
    <property type="project" value="InterPro"/>
</dbReference>
<dbReference type="PaxDb" id="2850-Phatr50481"/>
<dbReference type="GO" id="GO:0005634">
    <property type="term" value="C:nucleus"/>
    <property type="evidence" value="ECO:0007669"/>
    <property type="project" value="UniProtKB-SubCell"/>
</dbReference>
<reference evidence="7 8" key="1">
    <citation type="journal article" date="2008" name="Nature">
        <title>The Phaeodactylum genome reveals the evolutionary history of diatom genomes.</title>
        <authorList>
            <person name="Bowler C."/>
            <person name="Allen A.E."/>
            <person name="Badger J.H."/>
            <person name="Grimwood J."/>
            <person name="Jabbari K."/>
            <person name="Kuo A."/>
            <person name="Maheswari U."/>
            <person name="Martens C."/>
            <person name="Maumus F."/>
            <person name="Otillar R.P."/>
            <person name="Rayko E."/>
            <person name="Salamov A."/>
            <person name="Vandepoele K."/>
            <person name="Beszteri B."/>
            <person name="Gruber A."/>
            <person name="Heijde M."/>
            <person name="Katinka M."/>
            <person name="Mock T."/>
            <person name="Valentin K."/>
            <person name="Verret F."/>
            <person name="Berges J.A."/>
            <person name="Brownlee C."/>
            <person name="Cadoret J.P."/>
            <person name="Chiovitti A."/>
            <person name="Choi C.J."/>
            <person name="Coesel S."/>
            <person name="De Martino A."/>
            <person name="Detter J.C."/>
            <person name="Durkin C."/>
            <person name="Falciatore A."/>
            <person name="Fournet J."/>
            <person name="Haruta M."/>
            <person name="Huysman M.J."/>
            <person name="Jenkins B.D."/>
            <person name="Jiroutova K."/>
            <person name="Jorgensen R.E."/>
            <person name="Joubert Y."/>
            <person name="Kaplan A."/>
            <person name="Kroger N."/>
            <person name="Kroth P.G."/>
            <person name="La Roche J."/>
            <person name="Lindquist E."/>
            <person name="Lommer M."/>
            <person name="Martin-Jezequel V."/>
            <person name="Lopez P.J."/>
            <person name="Lucas S."/>
            <person name="Mangogna M."/>
            <person name="McGinnis K."/>
            <person name="Medlin L.K."/>
            <person name="Montsant A."/>
            <person name="Oudot-Le Secq M.P."/>
            <person name="Napoli C."/>
            <person name="Obornik M."/>
            <person name="Parker M.S."/>
            <person name="Petit J.L."/>
            <person name="Porcel B.M."/>
            <person name="Poulsen N."/>
            <person name="Robison M."/>
            <person name="Rychlewski L."/>
            <person name="Rynearson T.A."/>
            <person name="Schmutz J."/>
            <person name="Shapiro H."/>
            <person name="Siaut M."/>
            <person name="Stanley M."/>
            <person name="Sussman M.R."/>
            <person name="Taylor A.R."/>
            <person name="Vardi A."/>
            <person name="von Dassow P."/>
            <person name="Vyverman W."/>
            <person name="Willis A."/>
            <person name="Wyrwicz L.S."/>
            <person name="Rokhsar D.S."/>
            <person name="Weissenbach J."/>
            <person name="Armbrust E.V."/>
            <person name="Green B.R."/>
            <person name="Van de Peer Y."/>
            <person name="Grigoriev I.V."/>
        </authorList>
    </citation>
    <scope>NUCLEOTIDE SEQUENCE [LARGE SCALE GENOMIC DNA]</scope>
    <source>
        <strain evidence="7 8">CCAP 1055/1</strain>
    </source>
</reference>
<evidence type="ECO:0000313" key="7">
    <source>
        <dbReference type="EMBL" id="EEC43110.1"/>
    </source>
</evidence>
<name>B7GE86_PHATC</name>
<keyword evidence="3" id="KW-0539">Nucleus</keyword>
<dbReference type="SUPFAM" id="SSF46785">
    <property type="entry name" value="Winged helix' DNA-binding domain"/>
    <property type="match status" value="1"/>
</dbReference>
<dbReference type="PANTHER" id="PTHR10015:SF206">
    <property type="entry name" value="HSF-TYPE DNA-BINDING DOMAIN-CONTAINING PROTEIN"/>
    <property type="match status" value="1"/>
</dbReference>
<organism evidence="7 8">
    <name type="scientific">Phaeodactylum tricornutum (strain CCAP 1055/1)</name>
    <dbReference type="NCBI Taxonomy" id="556484"/>
    <lineage>
        <taxon>Eukaryota</taxon>
        <taxon>Sar</taxon>
        <taxon>Stramenopiles</taxon>
        <taxon>Ochrophyta</taxon>
        <taxon>Bacillariophyta</taxon>
        <taxon>Bacillariophyceae</taxon>
        <taxon>Bacillariophycidae</taxon>
        <taxon>Naviculales</taxon>
        <taxon>Phaeodactylaceae</taxon>
        <taxon>Phaeodactylum</taxon>
    </lineage>
</organism>
<dbReference type="OrthoDB" id="47699at2759"/>
<accession>B7GE86</accession>
<keyword evidence="2" id="KW-0238">DNA-binding</keyword>
<evidence type="ECO:0000259" key="6">
    <source>
        <dbReference type="SMART" id="SM00415"/>
    </source>
</evidence>
<dbReference type="HOGENOM" id="CLU_901563_0_0_1"/>
<dbReference type="GO" id="GO:0043565">
    <property type="term" value="F:sequence-specific DNA binding"/>
    <property type="evidence" value="ECO:0007669"/>
    <property type="project" value="InterPro"/>
</dbReference>
<gene>
    <name evidence="7" type="ORF">PHATRDRAFT_50481</name>
</gene>
<feature type="region of interest" description="Disordered" evidence="5">
    <location>
        <begin position="186"/>
        <end position="209"/>
    </location>
</feature>
<dbReference type="EMBL" id="CM000632">
    <property type="protein sequence ID" value="EEC43110.1"/>
    <property type="molecule type" value="Genomic_DNA"/>
</dbReference>
<dbReference type="FunFam" id="1.10.10.10:FF:000479">
    <property type="entry name" value="Predicted protein"/>
    <property type="match status" value="1"/>
</dbReference>
<dbReference type="KEGG" id="pti:PHATRDRAFT_50481"/>
<evidence type="ECO:0000256" key="4">
    <source>
        <dbReference type="RuleBase" id="RU004020"/>
    </source>
</evidence>
<reference evidence="8" key="2">
    <citation type="submission" date="2008-08" db="EMBL/GenBank/DDBJ databases">
        <authorList>
            <consortium name="Diatom Consortium"/>
            <person name="Grigoriev I."/>
            <person name="Grimwood J."/>
            <person name="Kuo A."/>
            <person name="Otillar R.P."/>
            <person name="Salamov A."/>
            <person name="Detter J.C."/>
            <person name="Lindquist E."/>
            <person name="Shapiro H."/>
            <person name="Lucas S."/>
            <person name="Glavina del Rio T."/>
            <person name="Pitluck S."/>
            <person name="Rokhsar D."/>
            <person name="Bowler C."/>
        </authorList>
    </citation>
    <scope>GENOME REANNOTATION</scope>
    <source>
        <strain evidence="8">CCAP 1055/1</strain>
    </source>
</reference>
<feature type="domain" description="HSF-type DNA-binding" evidence="6">
    <location>
        <begin position="81"/>
        <end position="183"/>
    </location>
</feature>
<dbReference type="InterPro" id="IPR000232">
    <property type="entry name" value="HSF_DNA-bd"/>
</dbReference>
<dbReference type="Proteomes" id="UP000000759">
    <property type="component" value="Chromosome 30"/>
</dbReference>
<dbReference type="RefSeq" id="XP_002185441.1">
    <property type="nucleotide sequence ID" value="XM_002185405.1"/>
</dbReference>
<comment type="similarity">
    <text evidence="4">Belongs to the HSF family.</text>
</comment>
<dbReference type="eggNOG" id="KOG0627">
    <property type="taxonomic scope" value="Eukaryota"/>
</dbReference>
<feature type="compositionally biased region" description="Basic and acidic residues" evidence="5">
    <location>
        <begin position="186"/>
        <end position="196"/>
    </location>
</feature>
<evidence type="ECO:0000256" key="1">
    <source>
        <dbReference type="ARBA" id="ARBA00004123"/>
    </source>
</evidence>
<evidence type="ECO:0000256" key="3">
    <source>
        <dbReference type="ARBA" id="ARBA00023242"/>
    </source>
</evidence>
<dbReference type="STRING" id="556484.B7GE86"/>
<evidence type="ECO:0000256" key="2">
    <source>
        <dbReference type="ARBA" id="ARBA00023125"/>
    </source>
</evidence>
<dbReference type="SMART" id="SM00415">
    <property type="entry name" value="HSF"/>
    <property type="match status" value="1"/>
</dbReference>
<comment type="subcellular location">
    <subcellularLocation>
        <location evidence="1">Nucleus</location>
    </subcellularLocation>
</comment>
<dbReference type="Pfam" id="PF00447">
    <property type="entry name" value="HSF_DNA-bind"/>
    <property type="match status" value="1"/>
</dbReference>
<protein>
    <recommendedName>
        <fullName evidence="6">HSF-type DNA-binding domain-containing protein</fullName>
    </recommendedName>
</protein>
<evidence type="ECO:0000256" key="5">
    <source>
        <dbReference type="SAM" id="MobiDB-lite"/>
    </source>
</evidence>
<keyword evidence="8" id="KW-1185">Reference proteome</keyword>
<evidence type="ECO:0000313" key="8">
    <source>
        <dbReference type="Proteomes" id="UP000000759"/>
    </source>
</evidence>
<dbReference type="GeneID" id="7199321"/>
<dbReference type="InterPro" id="IPR036390">
    <property type="entry name" value="WH_DNA-bd_sf"/>
</dbReference>
<dbReference type="Gene3D" id="1.10.10.10">
    <property type="entry name" value="Winged helix-like DNA-binding domain superfamily/Winged helix DNA-binding domain"/>
    <property type="match status" value="1"/>
</dbReference>
<dbReference type="PANTHER" id="PTHR10015">
    <property type="entry name" value="HEAT SHOCK TRANSCRIPTION FACTOR"/>
    <property type="match status" value="1"/>
</dbReference>
<dbReference type="AlphaFoldDB" id="B7GE86"/>
<sequence length="309" mass="33877">MNVSVKQPETGGALCHLVEAATALANLTSVNEVRTGVTKTSTGANSPPTDEGMIVSDEEEARKIAPMVLSNCSSAGTGNCKRDIFPQRLLAILSESSLSDIITWLPHGRSFVIIRPDVFTVKILPKYLPPVDARGSPKYASFTRKLNRWGFRQATRGPDTGAFYHPLFCRDQPDLCLDMVCQRSRDRKGGECDKNRSQSNLPPKKRSPEINESINKITPLTKQALDSMMSPEPSLMKRPNTVSVDDNRSVASACNSASTVSSNLSLPPPRISSDSLLVIAALQRRDENERIKVAKAMLYESYLKAKEGQ</sequence>
<dbReference type="InParanoid" id="B7GE86"/>
<proteinExistence type="inferred from homology"/>
<dbReference type="InterPro" id="IPR036388">
    <property type="entry name" value="WH-like_DNA-bd_sf"/>
</dbReference>